<dbReference type="Pfam" id="PF05791">
    <property type="entry name" value="Bacillus_HBL"/>
    <property type="match status" value="1"/>
</dbReference>
<evidence type="ECO:0000256" key="2">
    <source>
        <dbReference type="SAM" id="Phobius"/>
    </source>
</evidence>
<reference evidence="3 4" key="1">
    <citation type="journal article" date="2020" name="Insects">
        <title>Bacteria Belonging to Pseudomonas typographi sp. nov. from the Bark Beetle Ips typographus Have Genomic Potential to Aid in the Host Ecology.</title>
        <authorList>
            <person name="Peral-Aranega E."/>
            <person name="Saati-Santamaria Z."/>
            <person name="Kolarik M."/>
            <person name="Rivas R."/>
            <person name="Garcia-Fraile P."/>
        </authorList>
    </citation>
    <scope>NUCLEOTIDE SEQUENCE [LARGE SCALE GENOMIC DNA]</scope>
    <source>
        <strain evidence="3 4">CA3A</strain>
    </source>
</reference>
<proteinExistence type="predicted"/>
<dbReference type="RefSeq" id="WP_190420523.1">
    <property type="nucleotide sequence ID" value="NZ_JAAOCA010000012.1"/>
</dbReference>
<dbReference type="Gene3D" id="1.20.1170.10">
    <property type="match status" value="1"/>
</dbReference>
<dbReference type="Proteomes" id="UP000805841">
    <property type="component" value="Unassembled WGS sequence"/>
</dbReference>
<sequence>MKDHSYVNRELENYRASLGQQGSVAMVMQGYALSVQKQPPIPRYPTNKDIDALGKRANTHLLKAQANAANYLDRTQRMIIVTLDDMEHYFKSQLEFGKVLSSTMANTEAIKVLDLLAHKLDGYIDAAKDVVVEVTQVRDAFSQDQRAFRSVAYDATVLKEAQQGVLTELQLQLEEAEKQLQAMHRKRILGIFAIVSGAIVIALGSLLTAGAATPLVISGGMAMIGKGVDATAGGITGYREAMRHKSNVLGHIHQTESGILLLSNMSASMVAIADEASSAVDASQAMLNGWTLLQGSLAELKNDMAAGKQYVDVLREAIIAQARGGISTIENDIKTLRAQMSGAKIVAPSGQTLEQAMETALAA</sequence>
<evidence type="ECO:0000313" key="3">
    <source>
        <dbReference type="EMBL" id="MBD1599319.1"/>
    </source>
</evidence>
<keyword evidence="4" id="KW-1185">Reference proteome</keyword>
<keyword evidence="1" id="KW-0175">Coiled coil</keyword>
<evidence type="ECO:0000313" key="4">
    <source>
        <dbReference type="Proteomes" id="UP000805841"/>
    </source>
</evidence>
<keyword evidence="2" id="KW-0472">Membrane</keyword>
<keyword evidence="2" id="KW-0812">Transmembrane</keyword>
<feature type="coiled-coil region" evidence="1">
    <location>
        <begin position="159"/>
        <end position="186"/>
    </location>
</feature>
<keyword evidence="2" id="KW-1133">Transmembrane helix</keyword>
<dbReference type="SUPFAM" id="SSF58100">
    <property type="entry name" value="Bacterial hemolysins"/>
    <property type="match status" value="1"/>
</dbReference>
<dbReference type="InterPro" id="IPR052785">
    <property type="entry name" value="Enterotoxin_cmpnt"/>
</dbReference>
<organism evidence="3 4">
    <name type="scientific">Pseudomonas typographi</name>
    <dbReference type="NCBI Taxonomy" id="2715964"/>
    <lineage>
        <taxon>Bacteria</taxon>
        <taxon>Pseudomonadati</taxon>
        <taxon>Pseudomonadota</taxon>
        <taxon>Gammaproteobacteria</taxon>
        <taxon>Pseudomonadales</taxon>
        <taxon>Pseudomonadaceae</taxon>
        <taxon>Pseudomonas</taxon>
    </lineage>
</organism>
<gene>
    <name evidence="3" type="ORF">HAQ05_11470</name>
</gene>
<dbReference type="EMBL" id="JAAOCA010000012">
    <property type="protein sequence ID" value="MBD1599319.1"/>
    <property type="molecule type" value="Genomic_DNA"/>
</dbReference>
<evidence type="ECO:0000256" key="1">
    <source>
        <dbReference type="SAM" id="Coils"/>
    </source>
</evidence>
<protein>
    <submittedName>
        <fullName evidence="3">Alpha-helical pore-forming toxin family protein</fullName>
    </submittedName>
</protein>
<dbReference type="InterPro" id="IPR008414">
    <property type="entry name" value="HBL"/>
</dbReference>
<dbReference type="PANTHER" id="PTHR38443:SF2">
    <property type="entry name" value="NON-HEMOLYTIC ENTEROTOXIN LYTIC COMPONENT L1"/>
    <property type="match status" value="1"/>
</dbReference>
<dbReference type="PANTHER" id="PTHR38443">
    <property type="match status" value="1"/>
</dbReference>
<comment type="caution">
    <text evidence="3">The sequence shown here is derived from an EMBL/GenBank/DDBJ whole genome shotgun (WGS) entry which is preliminary data.</text>
</comment>
<feature type="transmembrane region" description="Helical" evidence="2">
    <location>
        <begin position="188"/>
        <end position="207"/>
    </location>
</feature>
<accession>A0ABR7Z1S0</accession>
<name>A0ABR7Z1S0_9PSED</name>